<accession>A0A4Y8DEH8</accession>
<dbReference type="InterPro" id="IPR009799">
    <property type="entry name" value="EthD_dom"/>
</dbReference>
<evidence type="ECO:0000313" key="3">
    <source>
        <dbReference type="EMBL" id="TEY83814.1"/>
    </source>
</evidence>
<comment type="similarity">
    <text evidence="1">Belongs to the tpcK family.</text>
</comment>
<feature type="domain" description="EthD" evidence="2">
    <location>
        <begin position="26"/>
        <end position="138"/>
    </location>
</feature>
<proteinExistence type="inferred from homology"/>
<reference evidence="3 4" key="1">
    <citation type="submission" date="2017-11" db="EMBL/GenBank/DDBJ databases">
        <title>Comparative genomics of Botrytis spp.</title>
        <authorList>
            <person name="Valero-Jimenez C.A."/>
            <person name="Tapia P."/>
            <person name="Veloso J."/>
            <person name="Silva-Moreno E."/>
            <person name="Staats M."/>
            <person name="Valdes J.H."/>
            <person name="Van Kan J.A.L."/>
        </authorList>
    </citation>
    <scope>NUCLEOTIDE SEQUENCE [LARGE SCALE GENOMIC DNA]</scope>
    <source>
        <strain evidence="3 4">MUCL2830</strain>
    </source>
</reference>
<keyword evidence="4" id="KW-1185">Reference proteome</keyword>
<evidence type="ECO:0000313" key="4">
    <source>
        <dbReference type="Proteomes" id="UP000297299"/>
    </source>
</evidence>
<dbReference type="Gene3D" id="3.30.70.100">
    <property type="match status" value="1"/>
</dbReference>
<comment type="caution">
    <text evidence="3">The sequence shown here is derived from an EMBL/GenBank/DDBJ whole genome shotgun (WGS) entry which is preliminary data.</text>
</comment>
<dbReference type="OrthoDB" id="3183782at2759"/>
<name>A0A4Y8DEH8_9HELO</name>
<protein>
    <recommendedName>
        <fullName evidence="2">EthD domain-containing protein</fullName>
    </recommendedName>
</protein>
<dbReference type="EMBL" id="PHWZ01000024">
    <property type="protein sequence ID" value="TEY83814.1"/>
    <property type="molecule type" value="Genomic_DNA"/>
</dbReference>
<dbReference type="AlphaFoldDB" id="A0A4Y8DEH8"/>
<dbReference type="Proteomes" id="UP000297299">
    <property type="component" value="Unassembled WGS sequence"/>
</dbReference>
<evidence type="ECO:0000259" key="2">
    <source>
        <dbReference type="Pfam" id="PF07110"/>
    </source>
</evidence>
<evidence type="ECO:0000256" key="1">
    <source>
        <dbReference type="ARBA" id="ARBA00005986"/>
    </source>
</evidence>
<sequence length="191" mass="21487">MSLPPPLSSTPNPQPKPLHALLKRNPAMTKAEFSTHWSQNHAHLVLPYFLDARVQRYVQIHGPLSLYLSPSASTSPDSNPNTPISLLQAEIEAGEWDGCAELIRSSDTSADTSEATPELSWKSAYYQDMILADERRFLVSEALDHVKIVETGLITGERKVIIENGESMIDIDRDVMDVWEEYKRKGETREL</sequence>
<organism evidence="3 4">
    <name type="scientific">Botryotinia calthae</name>
    <dbReference type="NCBI Taxonomy" id="38488"/>
    <lineage>
        <taxon>Eukaryota</taxon>
        <taxon>Fungi</taxon>
        <taxon>Dikarya</taxon>
        <taxon>Ascomycota</taxon>
        <taxon>Pezizomycotina</taxon>
        <taxon>Leotiomycetes</taxon>
        <taxon>Helotiales</taxon>
        <taxon>Sclerotiniaceae</taxon>
        <taxon>Botryotinia</taxon>
    </lineage>
</organism>
<gene>
    <name evidence="3" type="ORF">BOTCAL_0024g00220</name>
</gene>
<dbReference type="GO" id="GO:0016491">
    <property type="term" value="F:oxidoreductase activity"/>
    <property type="evidence" value="ECO:0007669"/>
    <property type="project" value="InterPro"/>
</dbReference>
<dbReference type="Pfam" id="PF07110">
    <property type="entry name" value="EthD"/>
    <property type="match status" value="1"/>
</dbReference>